<name>A0A6J7WT54_9CAUD</name>
<dbReference type="EMBL" id="LR798293">
    <property type="protein sequence ID" value="CAB5221269.1"/>
    <property type="molecule type" value="Genomic_DNA"/>
</dbReference>
<gene>
    <name evidence="2" type="ORF">UFOVP240_121</name>
</gene>
<feature type="region of interest" description="Disordered" evidence="1">
    <location>
        <begin position="202"/>
        <end position="223"/>
    </location>
</feature>
<accession>A0A6J7WT54</accession>
<feature type="compositionally biased region" description="Basic and acidic residues" evidence="1">
    <location>
        <begin position="202"/>
        <end position="218"/>
    </location>
</feature>
<sequence length="398" mass="43977">MLNFKSFLKEEAEEGKLKHITHPEDRPLMHGHSGFERAHGSLTQAHEHMKAGASNSNLSMKYDGSPSVVFGHHPETKKFFVATKSAFNKDPKINYNAKDIEKNHGHAPGLVTKLKAALTHLPKVAPKSGVYQGDIMHSQGDVKHDKKTGTSTFTPNTITYKASGDQAKNIAKSKLGVVVHTKYQGKDFNSMKAHHDVGHSEFGQHPDVHHHDASHDTSKVSYPTSAQDTFHKHMTAAKDIHDTHGTKMYNAVHPEHKGDSGHLASYINSTVRTDSVPTSKGFQQHVSSQYEKKAAKLKSEAGQQKHKAEGASQVAHVEKNKGHYENLLNMHHHLAQAKNTLVKHLETHEGGYKHSIGDKESKPEGFVVHHTHGGVSQPDKLVNRSEFAKANLLKVTKK</sequence>
<dbReference type="InterPro" id="IPR046234">
    <property type="entry name" value="DUF6267"/>
</dbReference>
<evidence type="ECO:0000256" key="1">
    <source>
        <dbReference type="SAM" id="MobiDB-lite"/>
    </source>
</evidence>
<proteinExistence type="predicted"/>
<dbReference type="Pfam" id="PF19782">
    <property type="entry name" value="DUF6267"/>
    <property type="match status" value="1"/>
</dbReference>
<protein>
    <submittedName>
        <fullName evidence="2">Uncharacterized protein</fullName>
    </submittedName>
</protein>
<evidence type="ECO:0000313" key="2">
    <source>
        <dbReference type="EMBL" id="CAB5221269.1"/>
    </source>
</evidence>
<reference evidence="2" key="1">
    <citation type="submission" date="2020-05" db="EMBL/GenBank/DDBJ databases">
        <authorList>
            <person name="Chiriac C."/>
            <person name="Salcher M."/>
            <person name="Ghai R."/>
            <person name="Kavagutti S V."/>
        </authorList>
    </citation>
    <scope>NUCLEOTIDE SEQUENCE</scope>
</reference>
<organism evidence="2">
    <name type="scientific">uncultured Caudovirales phage</name>
    <dbReference type="NCBI Taxonomy" id="2100421"/>
    <lineage>
        <taxon>Viruses</taxon>
        <taxon>Duplodnaviria</taxon>
        <taxon>Heunggongvirae</taxon>
        <taxon>Uroviricota</taxon>
        <taxon>Caudoviricetes</taxon>
        <taxon>Peduoviridae</taxon>
        <taxon>Maltschvirus</taxon>
        <taxon>Maltschvirus maltsch</taxon>
    </lineage>
</organism>